<keyword evidence="2" id="KW-0812">Transmembrane</keyword>
<dbReference type="Proteomes" id="UP000187209">
    <property type="component" value="Unassembled WGS sequence"/>
</dbReference>
<feature type="transmembrane region" description="Helical" evidence="2">
    <location>
        <begin position="31"/>
        <end position="49"/>
    </location>
</feature>
<keyword evidence="4" id="KW-1185">Reference proteome</keyword>
<name>A0A1R2B3J7_9CILI</name>
<proteinExistence type="predicted"/>
<keyword evidence="2" id="KW-1133">Transmembrane helix</keyword>
<comment type="caution">
    <text evidence="3">The sequence shown here is derived from an EMBL/GenBank/DDBJ whole genome shotgun (WGS) entry which is preliminary data.</text>
</comment>
<evidence type="ECO:0000313" key="4">
    <source>
        <dbReference type="Proteomes" id="UP000187209"/>
    </source>
</evidence>
<sequence>MEQVAELNHSLLSKLPLGVQSVFKSLPLSDYSLLLIVGVVVIISVSILCKCSNKPEVVGGVEFEDAPVAKKEQQVKVKIPNTKKTRRANKKKSKEDETKPVGVNEESKTEVVENEDDEEGWEKVKAKKPKRKEE</sequence>
<dbReference type="AlphaFoldDB" id="A0A1R2B3J7"/>
<feature type="compositionally biased region" description="Basic and acidic residues" evidence="1">
    <location>
        <begin position="93"/>
        <end position="111"/>
    </location>
</feature>
<dbReference type="EMBL" id="MPUH01001008">
    <property type="protein sequence ID" value="OMJ71255.1"/>
    <property type="molecule type" value="Genomic_DNA"/>
</dbReference>
<accession>A0A1R2B3J7</accession>
<reference evidence="3 4" key="1">
    <citation type="submission" date="2016-11" db="EMBL/GenBank/DDBJ databases">
        <title>The macronuclear genome of Stentor coeruleus: a giant cell with tiny introns.</title>
        <authorList>
            <person name="Slabodnick M."/>
            <person name="Ruby J.G."/>
            <person name="Reiff S.B."/>
            <person name="Swart E.C."/>
            <person name="Gosai S."/>
            <person name="Prabakaran S."/>
            <person name="Witkowska E."/>
            <person name="Larue G.E."/>
            <person name="Fisher S."/>
            <person name="Freeman R.M."/>
            <person name="Gunawardena J."/>
            <person name="Chu W."/>
            <person name="Stover N.A."/>
            <person name="Gregory B.D."/>
            <person name="Nowacki M."/>
            <person name="Derisi J."/>
            <person name="Roy S.W."/>
            <person name="Marshall W.F."/>
            <person name="Sood P."/>
        </authorList>
    </citation>
    <scope>NUCLEOTIDE SEQUENCE [LARGE SCALE GENOMIC DNA]</scope>
    <source>
        <strain evidence="3">WM001</strain>
    </source>
</reference>
<feature type="compositionally biased region" description="Basic residues" evidence="1">
    <location>
        <begin position="125"/>
        <end position="134"/>
    </location>
</feature>
<gene>
    <name evidence="3" type="ORF">SteCoe_30579</name>
</gene>
<protein>
    <recommendedName>
        <fullName evidence="5">Transmembrane protein</fullName>
    </recommendedName>
</protein>
<evidence type="ECO:0000313" key="3">
    <source>
        <dbReference type="EMBL" id="OMJ71255.1"/>
    </source>
</evidence>
<evidence type="ECO:0008006" key="5">
    <source>
        <dbReference type="Google" id="ProtNLM"/>
    </source>
</evidence>
<keyword evidence="2" id="KW-0472">Membrane</keyword>
<evidence type="ECO:0000256" key="2">
    <source>
        <dbReference type="SAM" id="Phobius"/>
    </source>
</evidence>
<feature type="compositionally biased region" description="Basic residues" evidence="1">
    <location>
        <begin position="81"/>
        <end position="92"/>
    </location>
</feature>
<evidence type="ECO:0000256" key="1">
    <source>
        <dbReference type="SAM" id="MobiDB-lite"/>
    </source>
</evidence>
<organism evidence="3 4">
    <name type="scientific">Stentor coeruleus</name>
    <dbReference type="NCBI Taxonomy" id="5963"/>
    <lineage>
        <taxon>Eukaryota</taxon>
        <taxon>Sar</taxon>
        <taxon>Alveolata</taxon>
        <taxon>Ciliophora</taxon>
        <taxon>Postciliodesmatophora</taxon>
        <taxon>Heterotrichea</taxon>
        <taxon>Heterotrichida</taxon>
        <taxon>Stentoridae</taxon>
        <taxon>Stentor</taxon>
    </lineage>
</organism>
<feature type="region of interest" description="Disordered" evidence="1">
    <location>
        <begin position="74"/>
        <end position="134"/>
    </location>
</feature>